<dbReference type="SUPFAM" id="SSF53795">
    <property type="entry name" value="PEP carboxykinase-like"/>
    <property type="match status" value="1"/>
</dbReference>
<reference evidence="1 2" key="1">
    <citation type="submission" date="2019-01" db="EMBL/GenBank/DDBJ databases">
        <authorList>
            <person name="Chen W.-M."/>
        </authorList>
    </citation>
    <scope>NUCLEOTIDE SEQUENCE [LARGE SCALE GENOMIC DNA]</scope>
    <source>
        <strain evidence="1 2">HPM-16</strain>
    </source>
</reference>
<dbReference type="RefSeq" id="WP_127694609.1">
    <property type="nucleotide sequence ID" value="NZ_SACQ01000005.1"/>
</dbReference>
<dbReference type="EMBL" id="SACQ01000005">
    <property type="protein sequence ID" value="RVU30413.1"/>
    <property type="molecule type" value="Genomic_DNA"/>
</dbReference>
<dbReference type="NCBIfam" id="TIGR04352">
    <property type="entry name" value="HprK_rel_A"/>
    <property type="match status" value="1"/>
</dbReference>
<keyword evidence="1" id="KW-0418">Kinase</keyword>
<comment type="caution">
    <text evidence="1">The sequence shown here is derived from an EMBL/GenBank/DDBJ whole genome shotgun (WGS) entry which is preliminary data.</text>
</comment>
<dbReference type="Proteomes" id="UP000282818">
    <property type="component" value="Unassembled WGS sequence"/>
</dbReference>
<name>A0A437Q7P9_9GAMM</name>
<evidence type="ECO:0000313" key="2">
    <source>
        <dbReference type="Proteomes" id="UP000282818"/>
    </source>
</evidence>
<keyword evidence="2" id="KW-1185">Reference proteome</keyword>
<dbReference type="AlphaFoldDB" id="A0A437Q7P9"/>
<sequence length="306" mass="33501">MKICDLAGADIRSALKSTGLQIQIGPFWFSIRSKLPDVHEHLTNLYRYANTDSQPRFIDFSIEVDRKKSSIRGWLKPVAEFTFNGNVPFTPLPLDQSPALLEWGINWCVSAHAHQFLILHAAVVEKDGKALVMPALSGSGKSTLTAALVSKGWRLLSDELALLCVDSGQVFPFTKPISLKNASIDVIKDYWLDARFGKSCTDTVKGTVSHLCPPDASVVRTNDSATVAAFIFPKFRSGAAPSLSSRAKSSAYMTIVENAFNYYLLGERGFECASYVLNHSEAFDLSFGDLDDAIALVSQIWGGESL</sequence>
<dbReference type="Gene3D" id="3.40.50.300">
    <property type="entry name" value="P-loop containing nucleotide triphosphate hydrolases"/>
    <property type="match status" value="1"/>
</dbReference>
<gene>
    <name evidence="1" type="ORF">EOE65_12290</name>
</gene>
<keyword evidence="1" id="KW-0808">Transferase</keyword>
<protein>
    <submittedName>
        <fullName evidence="1">HprK-related kinase A</fullName>
    </submittedName>
</protein>
<evidence type="ECO:0000313" key="1">
    <source>
        <dbReference type="EMBL" id="RVU30413.1"/>
    </source>
</evidence>
<dbReference type="GO" id="GO:0016301">
    <property type="term" value="F:kinase activity"/>
    <property type="evidence" value="ECO:0007669"/>
    <property type="project" value="UniProtKB-KW"/>
</dbReference>
<accession>A0A437Q7P9</accession>
<proteinExistence type="predicted"/>
<dbReference type="InterPro" id="IPR027417">
    <property type="entry name" value="P-loop_NTPase"/>
</dbReference>
<dbReference type="InterPro" id="IPR027600">
    <property type="entry name" value="HprK-rel_A"/>
</dbReference>
<organism evidence="1 2">
    <name type="scientific">Neptunomonas marina</name>
    <dbReference type="NCBI Taxonomy" id="1815562"/>
    <lineage>
        <taxon>Bacteria</taxon>
        <taxon>Pseudomonadati</taxon>
        <taxon>Pseudomonadota</taxon>
        <taxon>Gammaproteobacteria</taxon>
        <taxon>Oceanospirillales</taxon>
        <taxon>Oceanospirillaceae</taxon>
        <taxon>Neptunomonas</taxon>
    </lineage>
</organism>